<feature type="domain" description="RsbT co-antagonist protein RsbRD N-terminal" evidence="2">
    <location>
        <begin position="31"/>
        <end position="175"/>
    </location>
</feature>
<dbReference type="InterPro" id="IPR025736">
    <property type="entry name" value="PucR_C-HTH_dom"/>
</dbReference>
<dbReference type="OrthoDB" id="4571023at2"/>
<dbReference type="Pfam" id="PF14361">
    <property type="entry name" value="RsbRD_N"/>
    <property type="match status" value="1"/>
</dbReference>
<evidence type="ECO:0000313" key="4">
    <source>
        <dbReference type="Proteomes" id="UP000053127"/>
    </source>
</evidence>
<evidence type="ECO:0000259" key="1">
    <source>
        <dbReference type="Pfam" id="PF13556"/>
    </source>
</evidence>
<sequence length="423" mass="45504">MTYEDRAGDRPPELSAAAAALAARCEPRVNELARRMARDVFEQLRGYAELPADVKDMEIAATARHGMRLFLRGTGAGGGNGNGGRAWPVALDYFQQRATQRAEEGMPLHLLLRTYTLGTKELFRALRETARPGEQEALAELAEALFTAADRVVGAVAESYLDEQAALAAERHEQRRSRARALLDGRPVTDGSAPTPDGPALVLWLRFDHTGSGDSAAAEGQSRAPVAVRRLVRRVQAALDRAFGTDVPALLDADGGHAVVLPGAPELPLQALELLREAAGAGVGVRSAAATATGIRDIPRAARLTREVVRIAAACGRPHGLHRLDDVLLEYHLSRPSEGSDRIAALLAPLAGRPELVETLRTHLEQRQDRRATARRLSLHPNSVDHRLARIQDLTGLDLADPRDTALALASLLLAETAPKVTE</sequence>
<dbReference type="InterPro" id="IPR025751">
    <property type="entry name" value="RsbRD_N_dom"/>
</dbReference>
<dbReference type="InterPro" id="IPR042070">
    <property type="entry name" value="PucR_C-HTH_sf"/>
</dbReference>
<dbReference type="Gene3D" id="1.10.10.2840">
    <property type="entry name" value="PucR C-terminal helix-turn-helix domain"/>
    <property type="match status" value="1"/>
</dbReference>
<dbReference type="InterPro" id="IPR051448">
    <property type="entry name" value="CdaR-like_regulators"/>
</dbReference>
<gene>
    <name evidence="3" type="ORF">AQI95_02560</name>
</gene>
<dbReference type="RefSeq" id="WP_067116467.1">
    <property type="nucleotide sequence ID" value="NZ_KQ948206.1"/>
</dbReference>
<feature type="domain" description="PucR C-terminal helix-turn-helix" evidence="1">
    <location>
        <begin position="356"/>
        <end position="410"/>
    </location>
</feature>
<accession>A0A101PE75</accession>
<dbReference type="PANTHER" id="PTHR33744:SF1">
    <property type="entry name" value="DNA-BINDING TRANSCRIPTIONAL ACTIVATOR ADER"/>
    <property type="match status" value="1"/>
</dbReference>
<organism evidence="3 4">
    <name type="scientific">Streptomyces yokosukanensis</name>
    <dbReference type="NCBI Taxonomy" id="67386"/>
    <lineage>
        <taxon>Bacteria</taxon>
        <taxon>Bacillati</taxon>
        <taxon>Actinomycetota</taxon>
        <taxon>Actinomycetes</taxon>
        <taxon>Kitasatosporales</taxon>
        <taxon>Streptomycetaceae</taxon>
        <taxon>Streptomyces</taxon>
    </lineage>
</organism>
<comment type="caution">
    <text evidence="3">The sequence shown here is derived from an EMBL/GenBank/DDBJ whole genome shotgun (WGS) entry which is preliminary data.</text>
</comment>
<keyword evidence="4" id="KW-1185">Reference proteome</keyword>
<evidence type="ECO:0000313" key="3">
    <source>
        <dbReference type="EMBL" id="KUN09865.1"/>
    </source>
</evidence>
<dbReference type="Pfam" id="PF13556">
    <property type="entry name" value="HTH_30"/>
    <property type="match status" value="1"/>
</dbReference>
<dbReference type="AlphaFoldDB" id="A0A101PE75"/>
<reference evidence="3 4" key="1">
    <citation type="submission" date="2015-10" db="EMBL/GenBank/DDBJ databases">
        <title>Draft genome sequence of Streptomyces yokosukanensis DSM 40224, type strain for the species Streptomyces yokosukanensis.</title>
        <authorList>
            <person name="Ruckert C."/>
            <person name="Winkler A."/>
            <person name="Kalinowski J."/>
            <person name="Kampfer P."/>
            <person name="Glaeser S."/>
        </authorList>
    </citation>
    <scope>NUCLEOTIDE SEQUENCE [LARGE SCALE GENOMIC DNA]</scope>
    <source>
        <strain evidence="3 4">DSM 40224</strain>
    </source>
</reference>
<evidence type="ECO:0000259" key="2">
    <source>
        <dbReference type="Pfam" id="PF14361"/>
    </source>
</evidence>
<dbReference type="STRING" id="67386.AQI95_02560"/>
<protein>
    <submittedName>
        <fullName evidence="3">Uncharacterized protein</fullName>
    </submittedName>
</protein>
<dbReference type="EMBL" id="LMWN01000003">
    <property type="protein sequence ID" value="KUN09865.1"/>
    <property type="molecule type" value="Genomic_DNA"/>
</dbReference>
<proteinExistence type="predicted"/>
<name>A0A101PE75_9ACTN</name>
<dbReference type="Proteomes" id="UP000053127">
    <property type="component" value="Unassembled WGS sequence"/>
</dbReference>
<dbReference type="PANTHER" id="PTHR33744">
    <property type="entry name" value="CARBOHYDRATE DIACID REGULATOR"/>
    <property type="match status" value="1"/>
</dbReference>